<evidence type="ECO:0000313" key="12">
    <source>
        <dbReference type="WBParaSite" id="SPAL_0000583200.1"/>
    </source>
</evidence>
<evidence type="ECO:0000256" key="5">
    <source>
        <dbReference type="ARBA" id="ARBA00022833"/>
    </source>
</evidence>
<evidence type="ECO:0000256" key="4">
    <source>
        <dbReference type="ARBA" id="ARBA00022801"/>
    </source>
</evidence>
<keyword evidence="5" id="KW-0862">Zinc</keyword>
<keyword evidence="6" id="KW-0482">Metalloprotease</keyword>
<sequence length="433" mass="50996">MRSINILFQLLVALCFCIFLNAQIYKNYQSISYKLNIDYCIKPNGNKKNPQIDEKNIETGLKMISEHSCVVFLKKSSCEEKKKECTKKCVKKQSEKCKKYKKLKECKKYKKCKKYETICKEVIVTKSTPTVRFVYDDREDLDLFFNGTVGLMRTIIYDMKIETNCNKKPSCIAKKMLFYLGMIPTVRRWDRDDYISVNWDAVKKEYHPLYLKTKNPPLVIGFDYASLGFYTQNYGVTDRTKNTYDVAYRNFKQFVLYQQDRRPVFSDLKWLYLTHCMKDPLYSITCKNGGYPKSDKPDECECPTGFIGKQCDDIEKSDYDCPPQRQIVSSKAYTYTNFIGKKNCTILLQAIPNYQIYLSIDKLRCDKKPFCFEDGCLQVKYQTDQALTGYLVCGNDDWEWIKSEKNQILIRYRGTSSSHSAHLRYYLGPYYYD</sequence>
<dbReference type="InterPro" id="IPR001506">
    <property type="entry name" value="Peptidase_M12A"/>
</dbReference>
<proteinExistence type="predicted"/>
<dbReference type="Pfam" id="PF00431">
    <property type="entry name" value="CUB"/>
    <property type="match status" value="1"/>
</dbReference>
<dbReference type="Pfam" id="PF01400">
    <property type="entry name" value="Astacin"/>
    <property type="match status" value="1"/>
</dbReference>
<dbReference type="AlphaFoldDB" id="A0A0N5BIQ2"/>
<dbReference type="Proteomes" id="UP000046392">
    <property type="component" value="Unplaced"/>
</dbReference>
<dbReference type="InterPro" id="IPR024079">
    <property type="entry name" value="MetalloPept_cat_dom_sf"/>
</dbReference>
<dbReference type="GO" id="GO:0004222">
    <property type="term" value="F:metalloendopeptidase activity"/>
    <property type="evidence" value="ECO:0007669"/>
    <property type="project" value="InterPro"/>
</dbReference>
<dbReference type="SUPFAM" id="SSF49854">
    <property type="entry name" value="Spermadhesin, CUB domain"/>
    <property type="match status" value="1"/>
</dbReference>
<feature type="signal peptide" evidence="8">
    <location>
        <begin position="1"/>
        <end position="22"/>
    </location>
</feature>
<evidence type="ECO:0000259" key="10">
    <source>
        <dbReference type="PROSITE" id="PS01186"/>
    </source>
</evidence>
<dbReference type="InterPro" id="IPR000742">
    <property type="entry name" value="EGF"/>
</dbReference>
<organism evidence="11 12">
    <name type="scientific">Strongyloides papillosus</name>
    <name type="common">Intestinal threadworm</name>
    <dbReference type="NCBI Taxonomy" id="174720"/>
    <lineage>
        <taxon>Eukaryota</taxon>
        <taxon>Metazoa</taxon>
        <taxon>Ecdysozoa</taxon>
        <taxon>Nematoda</taxon>
        <taxon>Chromadorea</taxon>
        <taxon>Rhabditida</taxon>
        <taxon>Tylenchina</taxon>
        <taxon>Panagrolaimomorpha</taxon>
        <taxon>Strongyloidoidea</taxon>
        <taxon>Strongyloididae</taxon>
        <taxon>Strongyloides</taxon>
    </lineage>
</organism>
<name>A0A0N5BIQ2_STREA</name>
<keyword evidence="7" id="KW-1015">Disulfide bond</keyword>
<keyword evidence="2" id="KW-0645">Protease</keyword>
<dbReference type="PROSITE" id="PS00022">
    <property type="entry name" value="EGF_1"/>
    <property type="match status" value="1"/>
</dbReference>
<evidence type="ECO:0000256" key="3">
    <source>
        <dbReference type="ARBA" id="ARBA00022723"/>
    </source>
</evidence>
<evidence type="ECO:0000256" key="1">
    <source>
        <dbReference type="ARBA" id="ARBA00022536"/>
    </source>
</evidence>
<dbReference type="GO" id="GO:0006508">
    <property type="term" value="P:proteolysis"/>
    <property type="evidence" value="ECO:0007669"/>
    <property type="project" value="UniProtKB-KW"/>
</dbReference>
<evidence type="ECO:0000259" key="9">
    <source>
        <dbReference type="PROSITE" id="PS00022"/>
    </source>
</evidence>
<evidence type="ECO:0000256" key="6">
    <source>
        <dbReference type="ARBA" id="ARBA00023049"/>
    </source>
</evidence>
<keyword evidence="4" id="KW-0378">Hydrolase</keyword>
<keyword evidence="11" id="KW-1185">Reference proteome</keyword>
<keyword evidence="3" id="KW-0479">Metal-binding</keyword>
<protein>
    <submittedName>
        <fullName evidence="12">EGF-like domain-containing protein</fullName>
    </submittedName>
</protein>
<feature type="domain" description="EGF-like" evidence="9 10">
    <location>
        <begin position="300"/>
        <end position="311"/>
    </location>
</feature>
<evidence type="ECO:0000256" key="8">
    <source>
        <dbReference type="SAM" id="SignalP"/>
    </source>
</evidence>
<evidence type="ECO:0000256" key="7">
    <source>
        <dbReference type="ARBA" id="ARBA00023157"/>
    </source>
</evidence>
<accession>A0A0N5BIQ2</accession>
<keyword evidence="1" id="KW-0245">EGF-like domain</keyword>
<keyword evidence="8" id="KW-0732">Signal</keyword>
<dbReference type="InterPro" id="IPR035914">
    <property type="entry name" value="Sperma_CUB_dom_sf"/>
</dbReference>
<evidence type="ECO:0000256" key="2">
    <source>
        <dbReference type="ARBA" id="ARBA00022670"/>
    </source>
</evidence>
<evidence type="ECO:0000313" key="11">
    <source>
        <dbReference type="Proteomes" id="UP000046392"/>
    </source>
</evidence>
<dbReference type="WBParaSite" id="SPAL_0000583200.1">
    <property type="protein sequence ID" value="SPAL_0000583200.1"/>
    <property type="gene ID" value="SPAL_0000583200"/>
</dbReference>
<reference evidence="12" key="1">
    <citation type="submission" date="2017-02" db="UniProtKB">
        <authorList>
            <consortium name="WormBaseParasite"/>
        </authorList>
    </citation>
    <scope>IDENTIFICATION</scope>
</reference>
<dbReference type="Gene3D" id="3.40.390.10">
    <property type="entry name" value="Collagenase (Catalytic Domain)"/>
    <property type="match status" value="1"/>
</dbReference>
<dbReference type="PROSITE" id="PS01186">
    <property type="entry name" value="EGF_2"/>
    <property type="match status" value="1"/>
</dbReference>
<feature type="chain" id="PRO_5005894334" evidence="8">
    <location>
        <begin position="23"/>
        <end position="433"/>
    </location>
</feature>
<dbReference type="InterPro" id="IPR000859">
    <property type="entry name" value="CUB_dom"/>
</dbReference>
<dbReference type="GO" id="GO:0046872">
    <property type="term" value="F:metal ion binding"/>
    <property type="evidence" value="ECO:0007669"/>
    <property type="project" value="UniProtKB-KW"/>
</dbReference>